<dbReference type="GO" id="GO:0005249">
    <property type="term" value="F:voltage-gated potassium channel activity"/>
    <property type="evidence" value="ECO:0007669"/>
    <property type="project" value="TreeGrafter"/>
</dbReference>
<dbReference type="GO" id="GO:0035725">
    <property type="term" value="P:sodium ion transmembrane transport"/>
    <property type="evidence" value="ECO:0007669"/>
    <property type="project" value="TreeGrafter"/>
</dbReference>
<dbReference type="PANTHER" id="PTHR45689:SF5">
    <property type="entry name" value="I[[H]] CHANNEL, ISOFORM E"/>
    <property type="match status" value="1"/>
</dbReference>
<evidence type="ECO:0000313" key="2">
    <source>
        <dbReference type="EMBL" id="GMH73153.1"/>
    </source>
</evidence>
<feature type="compositionally biased region" description="Basic and acidic residues" evidence="1">
    <location>
        <begin position="369"/>
        <end position="384"/>
    </location>
</feature>
<feature type="region of interest" description="Disordered" evidence="1">
    <location>
        <begin position="364"/>
        <end position="384"/>
    </location>
</feature>
<evidence type="ECO:0000256" key="1">
    <source>
        <dbReference type="SAM" id="MobiDB-lite"/>
    </source>
</evidence>
<reference evidence="3" key="1">
    <citation type="journal article" date="2023" name="Commun. Biol.">
        <title>Genome analysis of Parmales, the sister group of diatoms, reveals the evolutionary specialization of diatoms from phago-mixotrophs to photoautotrophs.</title>
        <authorList>
            <person name="Ban H."/>
            <person name="Sato S."/>
            <person name="Yoshikawa S."/>
            <person name="Yamada K."/>
            <person name="Nakamura Y."/>
            <person name="Ichinomiya M."/>
            <person name="Sato N."/>
            <person name="Blanc-Mathieu R."/>
            <person name="Endo H."/>
            <person name="Kuwata A."/>
            <person name="Ogata H."/>
        </authorList>
    </citation>
    <scope>NUCLEOTIDE SEQUENCE [LARGE SCALE GENOMIC DNA]</scope>
    <source>
        <strain evidence="3">NIES 3701</strain>
    </source>
</reference>
<dbReference type="GO" id="GO:0003254">
    <property type="term" value="P:regulation of membrane depolarization"/>
    <property type="evidence" value="ECO:0007669"/>
    <property type="project" value="TreeGrafter"/>
</dbReference>
<dbReference type="AlphaFoldDB" id="A0A9W7EE69"/>
<gene>
    <name evidence="2" type="ORF">TrST_g7016</name>
</gene>
<dbReference type="Proteomes" id="UP001165085">
    <property type="component" value="Unassembled WGS sequence"/>
</dbReference>
<dbReference type="GO" id="GO:0098855">
    <property type="term" value="C:HCN channel complex"/>
    <property type="evidence" value="ECO:0007669"/>
    <property type="project" value="TreeGrafter"/>
</dbReference>
<dbReference type="OrthoDB" id="426293at2759"/>
<feature type="compositionally biased region" description="Acidic residues" evidence="1">
    <location>
        <begin position="308"/>
        <end position="320"/>
    </location>
</feature>
<dbReference type="EMBL" id="BRXY01000165">
    <property type="protein sequence ID" value="GMH73153.1"/>
    <property type="molecule type" value="Genomic_DNA"/>
</dbReference>
<feature type="compositionally biased region" description="Basic and acidic residues" evidence="1">
    <location>
        <begin position="25"/>
        <end position="37"/>
    </location>
</feature>
<evidence type="ECO:0000313" key="3">
    <source>
        <dbReference type="Proteomes" id="UP001165085"/>
    </source>
</evidence>
<keyword evidence="3" id="KW-1185">Reference proteome</keyword>
<dbReference type="SUPFAM" id="SSF81324">
    <property type="entry name" value="Voltage-gated potassium channels"/>
    <property type="match status" value="1"/>
</dbReference>
<dbReference type="InterPro" id="IPR051413">
    <property type="entry name" value="K/Na_HCN_channel"/>
</dbReference>
<organism evidence="2 3">
    <name type="scientific">Triparma strigata</name>
    <dbReference type="NCBI Taxonomy" id="1606541"/>
    <lineage>
        <taxon>Eukaryota</taxon>
        <taxon>Sar</taxon>
        <taxon>Stramenopiles</taxon>
        <taxon>Ochrophyta</taxon>
        <taxon>Bolidophyceae</taxon>
        <taxon>Parmales</taxon>
        <taxon>Triparmaceae</taxon>
        <taxon>Triparma</taxon>
    </lineage>
</organism>
<accession>A0A9W7EE69</accession>
<evidence type="ECO:0008006" key="4">
    <source>
        <dbReference type="Google" id="ProtNLM"/>
    </source>
</evidence>
<dbReference type="PANTHER" id="PTHR45689">
    <property type="entry name" value="I[[H]] CHANNEL, ISOFORM E"/>
    <property type="match status" value="1"/>
</dbReference>
<proteinExistence type="predicted"/>
<feature type="region of interest" description="Disordered" evidence="1">
    <location>
        <begin position="1"/>
        <end position="39"/>
    </location>
</feature>
<comment type="caution">
    <text evidence="2">The sequence shown here is derived from an EMBL/GenBank/DDBJ whole genome shotgun (WGS) entry which is preliminary data.</text>
</comment>
<name>A0A9W7EE69_9STRA</name>
<protein>
    <recommendedName>
        <fullName evidence="4">Ion transport domain-containing protein</fullName>
    </recommendedName>
</protein>
<feature type="region of interest" description="Disordered" evidence="1">
    <location>
        <begin position="289"/>
        <end position="323"/>
    </location>
</feature>
<sequence length="422" mass="48921">MDTANFRNRFKHRFKRSFSSPPASPDRKREKELDKLRTPTPDSPWWLIPSSSVYKITWDLSTLLISLYSFYLSIFSIHTRQYSFSEGSALIELWFLVDVLLNFVTEYKSGEGEVEGDGWRVFKRYAGSWFLVDFCGLVPWEVFWIQPIIEMQNNRSFITKSFFRTKGILKVTRVLRSRHFKIVSSISRRTSKIGYTSRRIVKGLIRYAPKYVQFLRNMKLVLPVRLLRGWHVCRRVGKDLWVKSQRVVVFVEDETEEEVDPSHPWRARASKIRRRFSRSVERVIELRSRNGGRMSSSTGALDDIKEGEGEEGREEDDEGIMSEKDSSIELAELILSEVRELEVDASDNLELDLDLEGDDFEMGYDEGEEVHGGEGSRRKSLDEGRTYNEELTGLVRRINGTARRNTVAVVGSPEKVSRSTTT</sequence>